<dbReference type="CDD" id="cd00598">
    <property type="entry name" value="GH18_chitinase-like"/>
    <property type="match status" value="1"/>
</dbReference>
<dbReference type="EMBL" id="JBBXJM010000001">
    <property type="protein sequence ID" value="KAL1413211.1"/>
    <property type="molecule type" value="Genomic_DNA"/>
</dbReference>
<evidence type="ECO:0000259" key="9">
    <source>
        <dbReference type="PROSITE" id="PS51910"/>
    </source>
</evidence>
<keyword evidence="8" id="KW-0732">Signal</keyword>
<keyword evidence="2" id="KW-0378">Hydrolase</keyword>
<organism evidence="10 11">
    <name type="scientific">Vanrija albida</name>
    <dbReference type="NCBI Taxonomy" id="181172"/>
    <lineage>
        <taxon>Eukaryota</taxon>
        <taxon>Fungi</taxon>
        <taxon>Dikarya</taxon>
        <taxon>Basidiomycota</taxon>
        <taxon>Agaricomycotina</taxon>
        <taxon>Tremellomycetes</taxon>
        <taxon>Trichosporonales</taxon>
        <taxon>Trichosporonaceae</taxon>
        <taxon>Vanrija</taxon>
    </lineage>
</organism>
<evidence type="ECO:0000256" key="8">
    <source>
        <dbReference type="SAM" id="SignalP"/>
    </source>
</evidence>
<evidence type="ECO:0000256" key="1">
    <source>
        <dbReference type="ARBA" id="ARBA00000822"/>
    </source>
</evidence>
<keyword evidence="5" id="KW-0326">Glycosidase</keyword>
<dbReference type="PROSITE" id="PS51910">
    <property type="entry name" value="GH18_2"/>
    <property type="match status" value="1"/>
</dbReference>
<comment type="catalytic activity">
    <reaction evidence="1">
        <text>Random endo-hydrolysis of N-acetyl-beta-D-glucosaminide (1-&gt;4)-beta-linkages in chitin and chitodextrins.</text>
        <dbReference type="EC" id="3.2.1.14"/>
    </reaction>
</comment>
<evidence type="ECO:0000256" key="4">
    <source>
        <dbReference type="ARBA" id="ARBA00023277"/>
    </source>
</evidence>
<evidence type="ECO:0000256" key="5">
    <source>
        <dbReference type="ARBA" id="ARBA00023295"/>
    </source>
</evidence>
<accession>A0ABR3QES3</accession>
<dbReference type="Gene3D" id="3.20.20.80">
    <property type="entry name" value="Glycosidases"/>
    <property type="match status" value="1"/>
</dbReference>
<sequence>MILPSILAALLVPIALAAPAPANAPRRLTSLPPGYKWKPHHWPPTAVHPTFNATNATTHGPTKRDCTQGSWGCAGAVLQQCSNNAWVNVATCSSGLVCSATAPNIGCVYPWQVTSAATNPATSTAASTTSKPASSTTTTTPAPTQTVKAGKFSAPHYVIYSDSWLANGLMPTVAQLGGFNRFILAFDMTIGAVDNAALWTTLDDATRTSVLNSYHDAGIALMVSAFGSTDAPTSGGQNPVALAGKIAEFVRKWQLDGVDIDYEEFQIALRNNLGPNYLISHGGSRSAAPLTPAPVAPWFCRSCYKDGAYAAFNEQAGNTVDFYSLQYYNQGTAYTDCNTLVFNSASTSWPYTSIGELHSHAGIPLNKLVIGKPLIPSGANSGYMTPSALGQCVAQGKASLGGWPGSVMFWEWKPEANPAAILKTVTGA</sequence>
<proteinExistence type="predicted"/>
<dbReference type="InterPro" id="IPR001579">
    <property type="entry name" value="Glyco_hydro_18_chit_AS"/>
</dbReference>
<protein>
    <recommendedName>
        <fullName evidence="9">GH18 domain-containing protein</fullName>
    </recommendedName>
</protein>
<keyword evidence="4" id="KW-0119">Carbohydrate metabolism</keyword>
<dbReference type="InterPro" id="IPR001223">
    <property type="entry name" value="Glyco_hydro18_cat"/>
</dbReference>
<evidence type="ECO:0000256" key="3">
    <source>
        <dbReference type="ARBA" id="ARBA00023024"/>
    </source>
</evidence>
<evidence type="ECO:0000256" key="2">
    <source>
        <dbReference type="ARBA" id="ARBA00022801"/>
    </source>
</evidence>
<name>A0ABR3QES3_9TREE</name>
<comment type="caution">
    <text evidence="10">The sequence shown here is derived from an EMBL/GenBank/DDBJ whole genome shotgun (WGS) entry which is preliminary data.</text>
</comment>
<feature type="domain" description="GH18" evidence="9">
    <location>
        <begin position="155"/>
        <end position="428"/>
    </location>
</feature>
<feature type="chain" id="PRO_5046734789" description="GH18 domain-containing protein" evidence="8">
    <location>
        <begin position="18"/>
        <end position="428"/>
    </location>
</feature>
<evidence type="ECO:0000313" key="11">
    <source>
        <dbReference type="Proteomes" id="UP001565368"/>
    </source>
</evidence>
<dbReference type="PROSITE" id="PS01095">
    <property type="entry name" value="GH18_1"/>
    <property type="match status" value="1"/>
</dbReference>
<feature type="signal peptide" evidence="8">
    <location>
        <begin position="1"/>
        <end position="17"/>
    </location>
</feature>
<evidence type="ECO:0000313" key="10">
    <source>
        <dbReference type="EMBL" id="KAL1413211.1"/>
    </source>
</evidence>
<feature type="region of interest" description="Disordered" evidence="7">
    <location>
        <begin position="122"/>
        <end position="143"/>
    </location>
</feature>
<evidence type="ECO:0000256" key="6">
    <source>
        <dbReference type="ARBA" id="ARBA00023326"/>
    </source>
</evidence>
<gene>
    <name evidence="10" type="ORF">Q8F55_000963</name>
</gene>
<keyword evidence="3" id="KW-0146">Chitin degradation</keyword>
<reference evidence="10 11" key="1">
    <citation type="submission" date="2023-08" db="EMBL/GenBank/DDBJ databases">
        <title>Annotated Genome Sequence of Vanrija albida AlHP1.</title>
        <authorList>
            <person name="Herzog R."/>
        </authorList>
    </citation>
    <scope>NUCLEOTIDE SEQUENCE [LARGE SCALE GENOMIC DNA]</scope>
    <source>
        <strain evidence="10 11">AlHP1</strain>
    </source>
</reference>
<evidence type="ECO:0000256" key="7">
    <source>
        <dbReference type="SAM" id="MobiDB-lite"/>
    </source>
</evidence>
<dbReference type="SUPFAM" id="SSF51445">
    <property type="entry name" value="(Trans)glycosidases"/>
    <property type="match status" value="1"/>
</dbReference>
<keyword evidence="11" id="KW-1185">Reference proteome</keyword>
<keyword evidence="6" id="KW-0624">Polysaccharide degradation</keyword>
<dbReference type="RefSeq" id="XP_069213155.1">
    <property type="nucleotide sequence ID" value="XM_069349611.1"/>
</dbReference>
<dbReference type="GeneID" id="95982006"/>
<dbReference type="Proteomes" id="UP001565368">
    <property type="component" value="Unassembled WGS sequence"/>
</dbReference>
<dbReference type="InterPro" id="IPR017853">
    <property type="entry name" value="GH"/>
</dbReference>